<keyword evidence="5 11" id="KW-0863">Zinc-finger</keyword>
<dbReference type="PANTHER" id="PTHR14196">
    <property type="entry name" value="ODD-SKIPPED - RELATED"/>
    <property type="match status" value="1"/>
</dbReference>
<dbReference type="Gene3D" id="3.30.160.60">
    <property type="entry name" value="Classic Zinc Finger"/>
    <property type="match status" value="2"/>
</dbReference>
<keyword evidence="8" id="KW-0238">DNA-binding</keyword>
<feature type="domain" description="C2H2-type" evidence="12">
    <location>
        <begin position="48"/>
        <end position="75"/>
    </location>
</feature>
<dbReference type="AlphaFoldDB" id="A0A9D3Z0T3"/>
<evidence type="ECO:0000256" key="6">
    <source>
        <dbReference type="ARBA" id="ARBA00022833"/>
    </source>
</evidence>
<evidence type="ECO:0000256" key="11">
    <source>
        <dbReference type="PROSITE-ProRule" id="PRU00042"/>
    </source>
</evidence>
<reference evidence="13" key="2">
    <citation type="submission" date="2020-11" db="EMBL/GenBank/DDBJ databases">
        <authorList>
            <person name="McCartney M.A."/>
            <person name="Auch B."/>
            <person name="Kono T."/>
            <person name="Mallez S."/>
            <person name="Becker A."/>
            <person name="Gohl D.M."/>
            <person name="Silverstein K.A.T."/>
            <person name="Koren S."/>
            <person name="Bechman K.B."/>
            <person name="Herman A."/>
            <person name="Abrahante J.E."/>
            <person name="Garbe J."/>
        </authorList>
    </citation>
    <scope>NUCLEOTIDE SEQUENCE</scope>
    <source>
        <strain evidence="13">Duluth1</strain>
        <tissue evidence="13">Whole animal</tissue>
    </source>
</reference>
<dbReference type="Proteomes" id="UP000828390">
    <property type="component" value="Unassembled WGS sequence"/>
</dbReference>
<dbReference type="InterPro" id="IPR036236">
    <property type="entry name" value="Znf_C2H2_sf"/>
</dbReference>
<dbReference type="SUPFAM" id="SSF57667">
    <property type="entry name" value="beta-beta-alpha zinc fingers"/>
    <property type="match status" value="1"/>
</dbReference>
<dbReference type="PROSITE" id="PS00028">
    <property type="entry name" value="ZINC_FINGER_C2H2_1"/>
    <property type="match status" value="1"/>
</dbReference>
<dbReference type="InterPro" id="IPR050717">
    <property type="entry name" value="C2H2-ZF_Transcription_Reg"/>
</dbReference>
<protein>
    <recommendedName>
        <fullName evidence="12">C2H2-type domain-containing protein</fullName>
    </recommendedName>
</protein>
<organism evidence="13 14">
    <name type="scientific">Dreissena polymorpha</name>
    <name type="common">Zebra mussel</name>
    <name type="synonym">Mytilus polymorpha</name>
    <dbReference type="NCBI Taxonomy" id="45954"/>
    <lineage>
        <taxon>Eukaryota</taxon>
        <taxon>Metazoa</taxon>
        <taxon>Spiralia</taxon>
        <taxon>Lophotrochozoa</taxon>
        <taxon>Mollusca</taxon>
        <taxon>Bivalvia</taxon>
        <taxon>Autobranchia</taxon>
        <taxon>Heteroconchia</taxon>
        <taxon>Euheterodonta</taxon>
        <taxon>Imparidentia</taxon>
        <taxon>Neoheterodontei</taxon>
        <taxon>Myida</taxon>
        <taxon>Dreissenoidea</taxon>
        <taxon>Dreissenidae</taxon>
        <taxon>Dreissena</taxon>
    </lineage>
</organism>
<dbReference type="GO" id="GO:0000977">
    <property type="term" value="F:RNA polymerase II transcription regulatory region sequence-specific DNA binding"/>
    <property type="evidence" value="ECO:0007669"/>
    <property type="project" value="TreeGrafter"/>
</dbReference>
<dbReference type="PANTHER" id="PTHR14196:SF12">
    <property type="entry name" value="ZINC FINGER PROTEIN 208-LIKE"/>
    <property type="match status" value="1"/>
</dbReference>
<evidence type="ECO:0000256" key="5">
    <source>
        <dbReference type="ARBA" id="ARBA00022771"/>
    </source>
</evidence>
<reference evidence="13" key="1">
    <citation type="journal article" date="2019" name="bioRxiv">
        <title>The Genome of the Zebra Mussel, Dreissena polymorpha: A Resource for Invasive Species Research.</title>
        <authorList>
            <person name="McCartney M.A."/>
            <person name="Auch B."/>
            <person name="Kono T."/>
            <person name="Mallez S."/>
            <person name="Zhang Y."/>
            <person name="Obille A."/>
            <person name="Becker A."/>
            <person name="Abrahante J.E."/>
            <person name="Garbe J."/>
            <person name="Badalamenti J.P."/>
            <person name="Herman A."/>
            <person name="Mangelson H."/>
            <person name="Liachko I."/>
            <person name="Sullivan S."/>
            <person name="Sone E.D."/>
            <person name="Koren S."/>
            <person name="Silverstein K.A.T."/>
            <person name="Beckman K.B."/>
            <person name="Gohl D.M."/>
        </authorList>
    </citation>
    <scope>NUCLEOTIDE SEQUENCE</scope>
    <source>
        <strain evidence="13">Duluth1</strain>
        <tissue evidence="13">Whole animal</tissue>
    </source>
</reference>
<evidence type="ECO:0000259" key="12">
    <source>
        <dbReference type="PROSITE" id="PS50157"/>
    </source>
</evidence>
<evidence type="ECO:0000313" key="13">
    <source>
        <dbReference type="EMBL" id="KAH3709807.1"/>
    </source>
</evidence>
<dbReference type="EMBL" id="JAIWYP010000014">
    <property type="protein sequence ID" value="KAH3709807.1"/>
    <property type="molecule type" value="Genomic_DNA"/>
</dbReference>
<comment type="caution">
    <text evidence="13">The sequence shown here is derived from an EMBL/GenBank/DDBJ whole genome shotgun (WGS) entry which is preliminary data.</text>
</comment>
<evidence type="ECO:0000256" key="1">
    <source>
        <dbReference type="ARBA" id="ARBA00004123"/>
    </source>
</evidence>
<dbReference type="GO" id="GO:0000981">
    <property type="term" value="F:DNA-binding transcription factor activity, RNA polymerase II-specific"/>
    <property type="evidence" value="ECO:0007669"/>
    <property type="project" value="TreeGrafter"/>
</dbReference>
<name>A0A9D3Z0T3_DREPO</name>
<dbReference type="GO" id="GO:0005634">
    <property type="term" value="C:nucleus"/>
    <property type="evidence" value="ECO:0007669"/>
    <property type="project" value="UniProtKB-SubCell"/>
</dbReference>
<keyword evidence="14" id="KW-1185">Reference proteome</keyword>
<keyword evidence="9" id="KW-0804">Transcription</keyword>
<feature type="domain" description="C2H2-type" evidence="12">
    <location>
        <begin position="20"/>
        <end position="47"/>
    </location>
</feature>
<evidence type="ECO:0000313" key="14">
    <source>
        <dbReference type="Proteomes" id="UP000828390"/>
    </source>
</evidence>
<gene>
    <name evidence="13" type="ORF">DPMN_069272</name>
</gene>
<keyword evidence="7" id="KW-0805">Transcription regulation</keyword>
<dbReference type="FunFam" id="3.30.160.60:FF:001506">
    <property type="entry name" value="Zinc finger protein"/>
    <property type="match status" value="1"/>
</dbReference>
<comment type="subcellular location">
    <subcellularLocation>
        <location evidence="1">Nucleus</location>
    </subcellularLocation>
</comment>
<dbReference type="GO" id="GO:0008270">
    <property type="term" value="F:zinc ion binding"/>
    <property type="evidence" value="ECO:0007669"/>
    <property type="project" value="UniProtKB-KW"/>
</dbReference>
<comment type="similarity">
    <text evidence="2">Belongs to the krueppel C2H2-type zinc-finger protein family.</text>
</comment>
<evidence type="ECO:0000256" key="10">
    <source>
        <dbReference type="ARBA" id="ARBA00023242"/>
    </source>
</evidence>
<evidence type="ECO:0000256" key="7">
    <source>
        <dbReference type="ARBA" id="ARBA00023015"/>
    </source>
</evidence>
<keyword evidence="10" id="KW-0539">Nucleus</keyword>
<evidence type="ECO:0000256" key="4">
    <source>
        <dbReference type="ARBA" id="ARBA00022737"/>
    </source>
</evidence>
<evidence type="ECO:0000256" key="9">
    <source>
        <dbReference type="ARBA" id="ARBA00023163"/>
    </source>
</evidence>
<keyword evidence="3" id="KW-0479">Metal-binding</keyword>
<dbReference type="Pfam" id="PF00096">
    <property type="entry name" value="zf-C2H2"/>
    <property type="match status" value="1"/>
</dbReference>
<keyword evidence="4" id="KW-0677">Repeat</keyword>
<evidence type="ECO:0000256" key="2">
    <source>
        <dbReference type="ARBA" id="ARBA00006991"/>
    </source>
</evidence>
<sequence>MTFSDTLKQFSFPEIGTPKNQCQYCGKVEPSRAKLVVHERIHTGEKPYRCEVCHKSFAQKNNLKTHMIIHMDLRTLAGTDSKQ</sequence>
<keyword evidence="6" id="KW-0862">Zinc</keyword>
<dbReference type="InterPro" id="IPR013087">
    <property type="entry name" value="Znf_C2H2_type"/>
</dbReference>
<dbReference type="FunFam" id="3.30.160.60:FF:000965">
    <property type="entry name" value="Neurotrophin receptor-interacting factor homolog"/>
    <property type="match status" value="1"/>
</dbReference>
<accession>A0A9D3Z0T3</accession>
<dbReference type="SMART" id="SM00355">
    <property type="entry name" value="ZnF_C2H2"/>
    <property type="match status" value="2"/>
</dbReference>
<proteinExistence type="inferred from homology"/>
<evidence type="ECO:0000256" key="3">
    <source>
        <dbReference type="ARBA" id="ARBA00022723"/>
    </source>
</evidence>
<evidence type="ECO:0000256" key="8">
    <source>
        <dbReference type="ARBA" id="ARBA00023125"/>
    </source>
</evidence>
<dbReference type="PROSITE" id="PS50157">
    <property type="entry name" value="ZINC_FINGER_C2H2_2"/>
    <property type="match status" value="2"/>
</dbReference>